<comment type="cofactor">
    <cofactor evidence="14">
        <name>Zn(2+)</name>
        <dbReference type="ChEBI" id="CHEBI:29105"/>
    </cofactor>
    <text evidence="14">Binds 2 Zn(2+) ions per monomer.</text>
</comment>
<protein>
    <recommendedName>
        <fullName evidence="13 14">Chaperone protein DnaJ</fullName>
    </recommendedName>
</protein>
<feature type="domain" description="CR-type" evidence="17">
    <location>
        <begin position="149"/>
        <end position="227"/>
    </location>
</feature>
<dbReference type="CDD" id="cd06257">
    <property type="entry name" value="DnaJ"/>
    <property type="match status" value="1"/>
</dbReference>
<dbReference type="FunFam" id="2.10.230.10:FF:000002">
    <property type="entry name" value="Molecular chaperone DnaJ"/>
    <property type="match status" value="1"/>
</dbReference>
<dbReference type="NCBIfam" id="NF008035">
    <property type="entry name" value="PRK10767.1"/>
    <property type="match status" value="1"/>
</dbReference>
<feature type="binding site" evidence="14">
    <location>
        <position position="182"/>
    </location>
    <ligand>
        <name>Zn(2+)</name>
        <dbReference type="ChEBI" id="CHEBI:29105"/>
        <label>2</label>
    </ligand>
</feature>
<feature type="repeat" description="CXXCXGXG motif" evidence="14">
    <location>
        <begin position="179"/>
        <end position="186"/>
    </location>
</feature>
<dbReference type="SUPFAM" id="SSF46565">
    <property type="entry name" value="Chaperone J-domain"/>
    <property type="match status" value="1"/>
</dbReference>
<evidence type="ECO:0000256" key="1">
    <source>
        <dbReference type="ARBA" id="ARBA00004496"/>
    </source>
</evidence>
<name>A0A6I1EW47_9BURK</name>
<evidence type="ECO:0000256" key="11">
    <source>
        <dbReference type="ARBA" id="ARBA00053423"/>
    </source>
</evidence>
<dbReference type="AlphaFoldDB" id="A0A6I1EW47"/>
<comment type="function">
    <text evidence="11 14">Participates actively in the response to hyperosmotic and heat shock by preventing the aggregation of stress-denatured proteins and by disaggregating proteins, also in an autonomous, DnaK-independent fashion. Unfolded proteins bind initially to DnaJ; upon interaction with the DnaJ-bound protein, DnaK hydrolyzes its bound ATP, resulting in the formation of a stable complex. GrpE releases ADP from DnaK; ATP binding to DnaK triggers the release of the substrate protein, thus completing the reaction cycle. Several rounds of ATP-dependent interactions between DnaJ, DnaK and GrpE are required for fully efficient folding. Also involved, together with DnaK and GrpE, in the DNA replication of plasmids through activation of initiation proteins.</text>
</comment>
<dbReference type="Gene3D" id="2.10.230.10">
    <property type="entry name" value="Heat shock protein DnaJ, cysteine-rich domain"/>
    <property type="match status" value="1"/>
</dbReference>
<evidence type="ECO:0000256" key="14">
    <source>
        <dbReference type="HAMAP-Rule" id="MF_01152"/>
    </source>
</evidence>
<feature type="binding site" evidence="14">
    <location>
        <position position="165"/>
    </location>
    <ligand>
        <name>Zn(2+)</name>
        <dbReference type="ChEBI" id="CHEBI:29105"/>
        <label>1</label>
    </ligand>
</feature>
<dbReference type="SUPFAM" id="SSF57938">
    <property type="entry name" value="DnaJ/Hsp40 cysteine-rich domain"/>
    <property type="match status" value="1"/>
</dbReference>
<dbReference type="GO" id="GO:0009408">
    <property type="term" value="P:response to heat"/>
    <property type="evidence" value="ECO:0007669"/>
    <property type="project" value="InterPro"/>
</dbReference>
<dbReference type="HAMAP" id="MF_01152">
    <property type="entry name" value="DnaJ"/>
    <property type="match status" value="1"/>
</dbReference>
<dbReference type="PANTHER" id="PTHR43096:SF48">
    <property type="entry name" value="CHAPERONE PROTEIN DNAJ"/>
    <property type="match status" value="1"/>
</dbReference>
<evidence type="ECO:0000256" key="7">
    <source>
        <dbReference type="ARBA" id="ARBA00022771"/>
    </source>
</evidence>
<dbReference type="GO" id="GO:0031072">
    <property type="term" value="F:heat shock protein binding"/>
    <property type="evidence" value="ECO:0007669"/>
    <property type="project" value="InterPro"/>
</dbReference>
<keyword evidence="10 14" id="KW-0143">Chaperone</keyword>
<dbReference type="PANTHER" id="PTHR43096">
    <property type="entry name" value="DNAJ HOMOLOG 1, MITOCHONDRIAL-RELATED"/>
    <property type="match status" value="1"/>
</dbReference>
<dbReference type="GO" id="GO:0051082">
    <property type="term" value="F:unfolded protein binding"/>
    <property type="evidence" value="ECO:0007669"/>
    <property type="project" value="UniProtKB-UniRule"/>
</dbReference>
<keyword evidence="3 14" id="KW-0963">Cytoplasm</keyword>
<feature type="binding site" evidence="14">
    <location>
        <position position="218"/>
    </location>
    <ligand>
        <name>Zn(2+)</name>
        <dbReference type="ChEBI" id="CHEBI:29105"/>
        <label>1</label>
    </ligand>
</feature>
<proteinExistence type="inferred from homology"/>
<dbReference type="OrthoDB" id="9779889at2"/>
<evidence type="ECO:0000256" key="2">
    <source>
        <dbReference type="ARBA" id="ARBA00011738"/>
    </source>
</evidence>
<sequence length="391" mass="42055">MAEENYYEVLGVDRGASQDDIKKAYRRLAMKYHPDRNPGDKAAEEKFKQIGEAYAILSDEQKRAAYDRFGKAGVDPSAADAGAGGFGQGGFGGFSGMNSGDFQSAFGDIFSDLFGGGRGRGAGPQGPQPMRGNDVSYTLEVSFEDAAHGRKMDIRVPAWDECTSCHGTGCRPGTSKKTCPTCHGAGVVRISNGLFQVQQTCPQCHGTGEVIADPCPDCSGTGFKRSAKVVEVNIPAGINDGQRIRMSGKGEPGVNGGPAGDLFIEIRVRPSDIFERNGDDLHMQLPISFVTAALGGEVTVPTLDGESRITLPEGTQSGKTFRLRGKGISNLHTHQPGDLYLHIEIETPVNLSDKQKKMLRDFDASLKEGGEKHNPKSQGFFDKVKNFFQKK</sequence>
<feature type="binding site" evidence="14">
    <location>
        <position position="179"/>
    </location>
    <ligand>
        <name>Zn(2+)</name>
        <dbReference type="ChEBI" id="CHEBI:29105"/>
        <label>2</label>
    </ligand>
</feature>
<dbReference type="CDD" id="cd10747">
    <property type="entry name" value="DnaJ_C"/>
    <property type="match status" value="1"/>
</dbReference>
<comment type="subcellular location">
    <subcellularLocation>
        <location evidence="1 14">Cytoplasm</location>
    </subcellularLocation>
</comment>
<reference evidence="18 19" key="1">
    <citation type="submission" date="2019-10" db="EMBL/GenBank/DDBJ databases">
        <title>Genome diversity of Sutterella seckii.</title>
        <authorList>
            <person name="Chaplin A.V."/>
            <person name="Sokolova S.R."/>
            <person name="Mosin K.A."/>
            <person name="Ivanova E.L."/>
            <person name="Kochetkova T.O."/>
            <person name="Goltsov A.Y."/>
            <person name="Trofimov D.Y."/>
            <person name="Efimov B.A."/>
        </authorList>
    </citation>
    <scope>NUCLEOTIDE SEQUENCE [LARGE SCALE GENOMIC DNA]</scope>
    <source>
        <strain evidence="18 19">ASD393</strain>
    </source>
</reference>
<dbReference type="Pfam" id="PF01556">
    <property type="entry name" value="DnaJ_C"/>
    <property type="match status" value="1"/>
</dbReference>
<dbReference type="InterPro" id="IPR018253">
    <property type="entry name" value="DnaJ_domain_CS"/>
</dbReference>
<keyword evidence="7 14" id="KW-0863">Zinc-finger</keyword>
<comment type="domain">
    <text evidence="14">The J domain is necessary and sufficient to stimulate DnaK ATPase activity. Zinc center 1 plays an important role in the autonomous, DnaK-independent chaperone activity of DnaJ. Zinc center 2 is essential for interaction with DnaK and for DnaJ activity.</text>
</comment>
<comment type="caution">
    <text evidence="18">The sequence shown here is derived from an EMBL/GenBank/DDBJ whole genome shotgun (WGS) entry which is preliminary data.</text>
</comment>
<evidence type="ECO:0000259" key="16">
    <source>
        <dbReference type="PROSITE" id="PS50076"/>
    </source>
</evidence>
<dbReference type="NCBIfam" id="TIGR02349">
    <property type="entry name" value="DnaJ_bact"/>
    <property type="match status" value="1"/>
</dbReference>
<feature type="binding site" evidence="14">
    <location>
        <position position="201"/>
    </location>
    <ligand>
        <name>Zn(2+)</name>
        <dbReference type="ChEBI" id="CHEBI:29105"/>
        <label>2</label>
    </ligand>
</feature>
<feature type="binding site" evidence="14">
    <location>
        <position position="215"/>
    </location>
    <ligand>
        <name>Zn(2+)</name>
        <dbReference type="ChEBI" id="CHEBI:29105"/>
        <label>1</label>
    </ligand>
</feature>
<evidence type="ECO:0000256" key="3">
    <source>
        <dbReference type="ARBA" id="ARBA00022490"/>
    </source>
</evidence>
<dbReference type="SUPFAM" id="SSF49493">
    <property type="entry name" value="HSP40/DnaJ peptide-binding domain"/>
    <property type="match status" value="2"/>
</dbReference>
<dbReference type="FunFam" id="2.60.260.20:FF:000004">
    <property type="entry name" value="Molecular chaperone DnaJ"/>
    <property type="match status" value="1"/>
</dbReference>
<dbReference type="PROSITE" id="PS50076">
    <property type="entry name" value="DNAJ_2"/>
    <property type="match status" value="1"/>
</dbReference>
<dbReference type="Proteomes" id="UP000430564">
    <property type="component" value="Unassembled WGS sequence"/>
</dbReference>
<dbReference type="InterPro" id="IPR008971">
    <property type="entry name" value="HSP40/DnaJ_pept-bd"/>
</dbReference>
<feature type="repeat" description="CXXCXGXG motif" evidence="14">
    <location>
        <begin position="215"/>
        <end position="222"/>
    </location>
</feature>
<keyword evidence="4 14" id="KW-0235">DNA replication</keyword>
<organism evidence="18 19">
    <name type="scientific">Sutterella seckii</name>
    <dbReference type="NCBI Taxonomy" id="1944635"/>
    <lineage>
        <taxon>Bacteria</taxon>
        <taxon>Pseudomonadati</taxon>
        <taxon>Pseudomonadota</taxon>
        <taxon>Betaproteobacteria</taxon>
        <taxon>Burkholderiales</taxon>
        <taxon>Sutterellaceae</taxon>
        <taxon>Sutterella</taxon>
    </lineage>
</organism>
<dbReference type="GO" id="GO:0005737">
    <property type="term" value="C:cytoplasm"/>
    <property type="evidence" value="ECO:0007669"/>
    <property type="project" value="UniProtKB-SubCell"/>
</dbReference>
<feature type="repeat" description="CXXCXGXG motif" evidence="14">
    <location>
        <begin position="201"/>
        <end position="208"/>
    </location>
</feature>
<keyword evidence="9 14" id="KW-0346">Stress response</keyword>
<keyword evidence="5 14" id="KW-0479">Metal-binding</keyword>
<evidence type="ECO:0000313" key="19">
    <source>
        <dbReference type="Proteomes" id="UP000430564"/>
    </source>
</evidence>
<dbReference type="InterPro" id="IPR001305">
    <property type="entry name" value="HSP_DnaJ_Cys-rich_dom"/>
</dbReference>
<dbReference type="PROSITE" id="PS51188">
    <property type="entry name" value="ZF_CR"/>
    <property type="match status" value="1"/>
</dbReference>
<comment type="similarity">
    <text evidence="12 14">Belongs to the DnaJ family.</text>
</comment>
<dbReference type="GO" id="GO:0005524">
    <property type="term" value="F:ATP binding"/>
    <property type="evidence" value="ECO:0007669"/>
    <property type="project" value="InterPro"/>
</dbReference>
<evidence type="ECO:0000256" key="6">
    <source>
        <dbReference type="ARBA" id="ARBA00022737"/>
    </source>
</evidence>
<dbReference type="GO" id="GO:0008270">
    <property type="term" value="F:zinc ion binding"/>
    <property type="evidence" value="ECO:0007669"/>
    <property type="project" value="UniProtKB-UniRule"/>
</dbReference>
<dbReference type="InterPro" id="IPR012724">
    <property type="entry name" value="DnaJ"/>
</dbReference>
<accession>A0A6I1EW47</accession>
<dbReference type="FunFam" id="1.10.287.110:FF:000034">
    <property type="entry name" value="Chaperone protein DnaJ"/>
    <property type="match status" value="1"/>
</dbReference>
<gene>
    <name evidence="14 18" type="primary">dnaJ</name>
    <name evidence="18" type="ORF">GBM95_01045</name>
</gene>
<evidence type="ECO:0000256" key="13">
    <source>
        <dbReference type="ARBA" id="ARBA00067609"/>
    </source>
</evidence>
<dbReference type="Pfam" id="PF00226">
    <property type="entry name" value="DnaJ"/>
    <property type="match status" value="1"/>
</dbReference>
<evidence type="ECO:0000256" key="9">
    <source>
        <dbReference type="ARBA" id="ARBA00023016"/>
    </source>
</evidence>
<evidence type="ECO:0000256" key="5">
    <source>
        <dbReference type="ARBA" id="ARBA00022723"/>
    </source>
</evidence>
<evidence type="ECO:0000259" key="17">
    <source>
        <dbReference type="PROSITE" id="PS51188"/>
    </source>
</evidence>
<dbReference type="PRINTS" id="PR00625">
    <property type="entry name" value="JDOMAIN"/>
</dbReference>
<dbReference type="Gene3D" id="2.60.260.20">
    <property type="entry name" value="Urease metallochaperone UreE, N-terminal domain"/>
    <property type="match status" value="2"/>
</dbReference>
<dbReference type="InterPro" id="IPR036410">
    <property type="entry name" value="HSP_DnaJ_Cys-rich_dom_sf"/>
</dbReference>
<dbReference type="InterPro" id="IPR002939">
    <property type="entry name" value="DnaJ_C"/>
</dbReference>
<keyword evidence="8 14" id="KW-0862">Zinc</keyword>
<dbReference type="EMBL" id="WEHX01000002">
    <property type="protein sequence ID" value="KAB7663119.1"/>
    <property type="molecule type" value="Genomic_DNA"/>
</dbReference>
<evidence type="ECO:0000313" key="18">
    <source>
        <dbReference type="EMBL" id="KAB7663119.1"/>
    </source>
</evidence>
<feature type="binding site" evidence="14">
    <location>
        <position position="162"/>
    </location>
    <ligand>
        <name>Zn(2+)</name>
        <dbReference type="ChEBI" id="CHEBI:29105"/>
        <label>1</label>
    </ligand>
</feature>
<feature type="repeat" description="CXXCXGXG motif" evidence="14">
    <location>
        <begin position="162"/>
        <end position="169"/>
    </location>
</feature>
<comment type="subunit">
    <text evidence="2 14">Homodimer.</text>
</comment>
<dbReference type="PROSITE" id="PS00636">
    <property type="entry name" value="DNAJ_1"/>
    <property type="match status" value="1"/>
</dbReference>
<keyword evidence="6 14" id="KW-0677">Repeat</keyword>
<feature type="binding site" evidence="14">
    <location>
        <position position="204"/>
    </location>
    <ligand>
        <name>Zn(2+)</name>
        <dbReference type="ChEBI" id="CHEBI:29105"/>
        <label>2</label>
    </ligand>
</feature>
<dbReference type="InterPro" id="IPR036869">
    <property type="entry name" value="J_dom_sf"/>
</dbReference>
<evidence type="ECO:0000256" key="4">
    <source>
        <dbReference type="ARBA" id="ARBA00022705"/>
    </source>
</evidence>
<evidence type="ECO:0000256" key="12">
    <source>
        <dbReference type="ARBA" id="ARBA00061004"/>
    </source>
</evidence>
<dbReference type="GO" id="GO:0042026">
    <property type="term" value="P:protein refolding"/>
    <property type="evidence" value="ECO:0007669"/>
    <property type="project" value="TreeGrafter"/>
</dbReference>
<feature type="domain" description="J" evidence="16">
    <location>
        <begin position="5"/>
        <end position="70"/>
    </location>
</feature>
<dbReference type="Pfam" id="PF00684">
    <property type="entry name" value="DnaJ_CXXCXGXG"/>
    <property type="match status" value="1"/>
</dbReference>
<dbReference type="RefSeq" id="WP_152157390.1">
    <property type="nucleotide sequence ID" value="NZ_WEHX01000002.1"/>
</dbReference>
<dbReference type="InterPro" id="IPR001623">
    <property type="entry name" value="DnaJ_domain"/>
</dbReference>
<feature type="zinc finger region" description="CR-type" evidence="15">
    <location>
        <begin position="149"/>
        <end position="227"/>
    </location>
</feature>
<evidence type="ECO:0000256" key="15">
    <source>
        <dbReference type="PROSITE-ProRule" id="PRU00546"/>
    </source>
</evidence>
<evidence type="ECO:0000256" key="10">
    <source>
        <dbReference type="ARBA" id="ARBA00023186"/>
    </source>
</evidence>
<dbReference type="SMART" id="SM00271">
    <property type="entry name" value="DnaJ"/>
    <property type="match status" value="1"/>
</dbReference>
<evidence type="ECO:0000256" key="8">
    <source>
        <dbReference type="ARBA" id="ARBA00022833"/>
    </source>
</evidence>
<dbReference type="GO" id="GO:0006260">
    <property type="term" value="P:DNA replication"/>
    <property type="evidence" value="ECO:0007669"/>
    <property type="project" value="UniProtKB-KW"/>
</dbReference>
<dbReference type="Gene3D" id="1.10.287.110">
    <property type="entry name" value="DnaJ domain"/>
    <property type="match status" value="1"/>
</dbReference>